<evidence type="ECO:0000313" key="3">
    <source>
        <dbReference type="Proteomes" id="UP001596447"/>
    </source>
</evidence>
<sequence>MYVRDAVDEDAPAMADLADLPRAAADRLLRERRVRVAAEDADDEIVGFAAYDTYNGAIHVTRLAGDEASFDDLLDEPRGLARSEDLPVEVVVPESDEETRRAVETLGFEARENGPRFEGEETRKYRWDPA</sequence>
<dbReference type="InterPro" id="IPR016181">
    <property type="entry name" value="Acyl_CoA_acyltransferase"/>
</dbReference>
<reference evidence="2 3" key="1">
    <citation type="journal article" date="2019" name="Int. J. Syst. Evol. Microbiol.">
        <title>The Global Catalogue of Microorganisms (GCM) 10K type strain sequencing project: providing services to taxonomists for standard genome sequencing and annotation.</title>
        <authorList>
            <consortium name="The Broad Institute Genomics Platform"/>
            <consortium name="The Broad Institute Genome Sequencing Center for Infectious Disease"/>
            <person name="Wu L."/>
            <person name="Ma J."/>
        </authorList>
    </citation>
    <scope>NUCLEOTIDE SEQUENCE [LARGE SCALE GENOMIC DNA]</scope>
    <source>
        <strain evidence="2 3">XZGYJ-43</strain>
    </source>
</reference>
<evidence type="ECO:0000313" key="2">
    <source>
        <dbReference type="EMBL" id="MFC7201038.1"/>
    </source>
</evidence>
<comment type="caution">
    <text evidence="2">The sequence shown here is derived from an EMBL/GenBank/DDBJ whole genome shotgun (WGS) entry which is preliminary data.</text>
</comment>
<feature type="region of interest" description="Disordered" evidence="1">
    <location>
        <begin position="111"/>
        <end position="130"/>
    </location>
</feature>
<name>A0ABD5Z7L7_9EURY</name>
<evidence type="ECO:0008006" key="4">
    <source>
        <dbReference type="Google" id="ProtNLM"/>
    </source>
</evidence>
<dbReference type="RefSeq" id="WP_279527797.1">
    <property type="nucleotide sequence ID" value="NZ_CP122312.1"/>
</dbReference>
<proteinExistence type="predicted"/>
<dbReference type="EMBL" id="JBHTAR010000011">
    <property type="protein sequence ID" value="MFC7201038.1"/>
    <property type="molecule type" value="Genomic_DNA"/>
</dbReference>
<gene>
    <name evidence="2" type="ORF">ACFQJ9_16770</name>
</gene>
<dbReference type="SUPFAM" id="SSF55729">
    <property type="entry name" value="Acyl-CoA N-acyltransferases (Nat)"/>
    <property type="match status" value="1"/>
</dbReference>
<keyword evidence="3" id="KW-1185">Reference proteome</keyword>
<evidence type="ECO:0000256" key="1">
    <source>
        <dbReference type="SAM" id="MobiDB-lite"/>
    </source>
</evidence>
<organism evidence="2 3">
    <name type="scientific">Halospeciosus flavus</name>
    <dbReference type="NCBI Taxonomy" id="3032283"/>
    <lineage>
        <taxon>Archaea</taxon>
        <taxon>Methanobacteriati</taxon>
        <taxon>Methanobacteriota</taxon>
        <taxon>Stenosarchaea group</taxon>
        <taxon>Halobacteria</taxon>
        <taxon>Halobacteriales</taxon>
        <taxon>Halobacteriaceae</taxon>
        <taxon>Halospeciosus</taxon>
    </lineage>
</organism>
<accession>A0ABD5Z7L7</accession>
<protein>
    <recommendedName>
        <fullName evidence="4">N-acetyltransferase domain-containing protein</fullName>
    </recommendedName>
</protein>
<dbReference type="AlphaFoldDB" id="A0ABD5Z7L7"/>
<dbReference type="Proteomes" id="UP001596447">
    <property type="component" value="Unassembled WGS sequence"/>
</dbReference>